<feature type="region of interest" description="Disordered" evidence="1">
    <location>
        <begin position="238"/>
        <end position="380"/>
    </location>
</feature>
<accession>S7XVJ7</accession>
<comment type="caution">
    <text evidence="2">The sequence shown here is derived from an EMBL/GenBank/DDBJ whole genome shotgun (WGS) entry which is preliminary data.</text>
</comment>
<feature type="compositionally biased region" description="Basic and acidic residues" evidence="1">
    <location>
        <begin position="333"/>
        <end position="345"/>
    </location>
</feature>
<keyword evidence="3" id="KW-1185">Reference proteome</keyword>
<feature type="compositionally biased region" description="Basic and acidic residues" evidence="1">
    <location>
        <begin position="178"/>
        <end position="203"/>
    </location>
</feature>
<evidence type="ECO:0000256" key="1">
    <source>
        <dbReference type="SAM" id="MobiDB-lite"/>
    </source>
</evidence>
<sequence>MFFVGAKDVLIKFRPSYPKDLELGIKDFKLVKSADGNFLLRNIVKTKKGEEMLSQSVFKYGDKYVSVASSGDELVYSEDPYYWNMVMLDNNVFYVEVDNGHCWYSDGKSVVVGVCNSPGAGMEGKYLFSAEFRPTGDSLCKCKVVVDEYEDAMNVLRKRKGKPKKDEEENVGEEELDESKKEEKNKKESDKKSDGENELDKDTPLPPIESALPVQPIRQQPIIAAPVIQPVYQQPVNQQYRPPANNYPPAYPLQQPQPHYPQPINTTPSEGYGFNLSDTIPSYNSKSDENNDNNQYKKDTDQRGKDDDDKHKEELYKPSRPSNSRPPLSKTLPAEEKERINKDATIKSSVNVRPLGSGDKSSKINKDNEPNPKVSNLNEGISNEEIYKELSQVLEEIKSRRK</sequence>
<gene>
    <name evidence="2" type="ORF">SLOPH_473</name>
</gene>
<dbReference type="InParanoid" id="S7XVJ7"/>
<dbReference type="HOGENOM" id="CLU_685442_0_0_1"/>
<dbReference type="Proteomes" id="UP000014978">
    <property type="component" value="Unassembled WGS sequence"/>
</dbReference>
<protein>
    <submittedName>
        <fullName evidence="2">Uncharacterized protein</fullName>
    </submittedName>
</protein>
<feature type="compositionally biased region" description="Acidic residues" evidence="1">
    <location>
        <begin position="168"/>
        <end position="177"/>
    </location>
</feature>
<evidence type="ECO:0000313" key="3">
    <source>
        <dbReference type="Proteomes" id="UP000014978"/>
    </source>
</evidence>
<reference evidence="3" key="1">
    <citation type="journal article" date="2013" name="PLoS Genet.">
        <title>The genome of Spraguea lophii and the basis of host-microsporidian interactions.</title>
        <authorList>
            <person name="Campbell S.E."/>
            <person name="Williams T.A."/>
            <person name="Yousuf A."/>
            <person name="Soanes D.M."/>
            <person name="Paszkiewicz K.H."/>
            <person name="Williams B.A.P."/>
        </authorList>
    </citation>
    <scope>NUCLEOTIDE SEQUENCE [LARGE SCALE GENOMIC DNA]</scope>
    <source>
        <strain evidence="3">42_110</strain>
    </source>
</reference>
<feature type="compositionally biased region" description="Low complexity" evidence="1">
    <location>
        <begin position="318"/>
        <end position="329"/>
    </location>
</feature>
<dbReference type="EMBL" id="ATCN01000074">
    <property type="protein sequence ID" value="EPR79913.1"/>
    <property type="molecule type" value="Genomic_DNA"/>
</dbReference>
<feature type="compositionally biased region" description="Polar residues" evidence="1">
    <location>
        <begin position="276"/>
        <end position="285"/>
    </location>
</feature>
<proteinExistence type="predicted"/>
<dbReference type="AlphaFoldDB" id="S7XVJ7"/>
<dbReference type="VEuPathDB" id="MicrosporidiaDB:SLOPH_473"/>
<feature type="compositionally biased region" description="Basic and acidic residues" evidence="1">
    <location>
        <begin position="295"/>
        <end position="317"/>
    </location>
</feature>
<organism evidence="2 3">
    <name type="scientific">Spraguea lophii (strain 42_110)</name>
    <name type="common">Microsporidian parasite</name>
    <dbReference type="NCBI Taxonomy" id="1358809"/>
    <lineage>
        <taxon>Eukaryota</taxon>
        <taxon>Fungi</taxon>
        <taxon>Fungi incertae sedis</taxon>
        <taxon>Microsporidia</taxon>
        <taxon>Spragueidae</taxon>
        <taxon>Spraguea</taxon>
    </lineage>
</organism>
<name>S7XVJ7_SPRLO</name>
<evidence type="ECO:0000313" key="2">
    <source>
        <dbReference type="EMBL" id="EPR79913.1"/>
    </source>
</evidence>
<feature type="region of interest" description="Disordered" evidence="1">
    <location>
        <begin position="160"/>
        <end position="210"/>
    </location>
</feature>
<feature type="compositionally biased region" description="Basic and acidic residues" evidence="1">
    <location>
        <begin position="360"/>
        <end position="370"/>
    </location>
</feature>